<evidence type="ECO:0000313" key="2">
    <source>
        <dbReference type="Proteomes" id="UP001159405"/>
    </source>
</evidence>
<comment type="caution">
    <text evidence="1">The sequence shown here is derived from an EMBL/GenBank/DDBJ whole genome shotgun (WGS) entry which is preliminary data.</text>
</comment>
<dbReference type="Proteomes" id="UP001159405">
    <property type="component" value="Unassembled WGS sequence"/>
</dbReference>
<organism evidence="1 2">
    <name type="scientific">Porites lobata</name>
    <dbReference type="NCBI Taxonomy" id="104759"/>
    <lineage>
        <taxon>Eukaryota</taxon>
        <taxon>Metazoa</taxon>
        <taxon>Cnidaria</taxon>
        <taxon>Anthozoa</taxon>
        <taxon>Hexacorallia</taxon>
        <taxon>Scleractinia</taxon>
        <taxon>Fungiina</taxon>
        <taxon>Poritidae</taxon>
        <taxon>Porites</taxon>
    </lineage>
</organism>
<gene>
    <name evidence="1" type="ORF">PLOB_00015910</name>
</gene>
<reference evidence="1 2" key="1">
    <citation type="submission" date="2022-05" db="EMBL/GenBank/DDBJ databases">
        <authorList>
            <consortium name="Genoscope - CEA"/>
            <person name="William W."/>
        </authorList>
    </citation>
    <scope>NUCLEOTIDE SEQUENCE [LARGE SCALE GENOMIC DNA]</scope>
</reference>
<accession>A0ABN8MQB9</accession>
<dbReference type="EMBL" id="CALNXK010000002">
    <property type="protein sequence ID" value="CAH3033524.1"/>
    <property type="molecule type" value="Genomic_DNA"/>
</dbReference>
<name>A0ABN8MQB9_9CNID</name>
<proteinExistence type="predicted"/>
<keyword evidence="2" id="KW-1185">Reference proteome</keyword>
<evidence type="ECO:0000313" key="1">
    <source>
        <dbReference type="EMBL" id="CAH3033524.1"/>
    </source>
</evidence>
<sequence length="126" mass="13783">MDLKDLLSHELGPLPWSLASSDGSLANTNKAILSKLLENGVECQPTLPDLTTAVIIDAMAMLQTLVMVPDRFSELADMVMTRILIEAGEAARIDFVGDQYPANSIKNTERNNRGRDGERVINITIT</sequence>
<protein>
    <submittedName>
        <fullName evidence="1">Uncharacterized protein</fullName>
    </submittedName>
</protein>